<proteinExistence type="predicted"/>
<dbReference type="EMBL" id="AORV01000043">
    <property type="protein sequence ID" value="EMS71147.1"/>
    <property type="molecule type" value="Genomic_DNA"/>
</dbReference>
<evidence type="ECO:0000313" key="2">
    <source>
        <dbReference type="Proteomes" id="UP000014155"/>
    </source>
</evidence>
<dbReference type="AlphaFoldDB" id="S0FHW8"/>
<evidence type="ECO:0000313" key="1">
    <source>
        <dbReference type="EMBL" id="EMS71147.1"/>
    </source>
</evidence>
<sequence>PRLDEITEKNLDELMKQSKEINDLIESLKK</sequence>
<organism evidence="1 2">
    <name type="scientific">Ruminiclostridium cellobioparum subsp. termitidis CT1112</name>
    <dbReference type="NCBI Taxonomy" id="1195236"/>
    <lineage>
        <taxon>Bacteria</taxon>
        <taxon>Bacillati</taxon>
        <taxon>Bacillota</taxon>
        <taxon>Clostridia</taxon>
        <taxon>Eubacteriales</taxon>
        <taxon>Oscillospiraceae</taxon>
        <taxon>Ruminiclostridium</taxon>
    </lineage>
</organism>
<gene>
    <name evidence="1" type="ORF">CTER_3172</name>
</gene>
<keyword evidence="2" id="KW-1185">Reference proteome</keyword>
<protein>
    <submittedName>
        <fullName evidence="1">Uncharacterized protein</fullName>
    </submittedName>
</protein>
<dbReference type="Proteomes" id="UP000014155">
    <property type="component" value="Unassembled WGS sequence"/>
</dbReference>
<name>S0FHW8_RUMCE</name>
<comment type="caution">
    <text evidence="1">The sequence shown here is derived from an EMBL/GenBank/DDBJ whole genome shotgun (WGS) entry which is preliminary data.</text>
</comment>
<accession>S0FHW8</accession>
<reference evidence="1 2" key="1">
    <citation type="journal article" date="2013" name="Genome Announc.">
        <title>Draft Genome Sequence of the Cellulolytic, Mesophilic, Anaerobic Bacterium Clostridium termitidis Strain CT1112 (DSM 5398).</title>
        <authorList>
            <person name="Lal S."/>
            <person name="Ramachandran U."/>
            <person name="Zhang X."/>
            <person name="Munir R."/>
            <person name="Sparling R."/>
            <person name="Levin D.B."/>
        </authorList>
    </citation>
    <scope>NUCLEOTIDE SEQUENCE [LARGE SCALE GENOMIC DNA]</scope>
    <source>
        <strain evidence="1 2">CT1112</strain>
    </source>
</reference>
<feature type="non-terminal residue" evidence="1">
    <location>
        <position position="1"/>
    </location>
</feature>